<dbReference type="EMBL" id="FQUC01000007">
    <property type="protein sequence ID" value="SHF50787.1"/>
    <property type="molecule type" value="Genomic_DNA"/>
</dbReference>
<feature type="domain" description="Sugar 3,4-ketoisomerase QdtA cupin" evidence="1">
    <location>
        <begin position="11"/>
        <end position="136"/>
    </location>
</feature>
<evidence type="ECO:0000259" key="1">
    <source>
        <dbReference type="Pfam" id="PF05523"/>
    </source>
</evidence>
<dbReference type="InterPro" id="IPR008894">
    <property type="entry name" value="QdtA_cupin_dom"/>
</dbReference>
<dbReference type="InterPro" id="IPR011051">
    <property type="entry name" value="RmlC_Cupin_sf"/>
</dbReference>
<evidence type="ECO:0000313" key="2">
    <source>
        <dbReference type="EMBL" id="SHF50787.1"/>
    </source>
</evidence>
<dbReference type="SUPFAM" id="SSF51182">
    <property type="entry name" value="RmlC-like cupins"/>
    <property type="match status" value="2"/>
</dbReference>
<dbReference type="STRING" id="1346286.SAMN05444362_10764"/>
<organism evidence="2 3">
    <name type="scientific">Dysgonomonas macrotermitis</name>
    <dbReference type="NCBI Taxonomy" id="1346286"/>
    <lineage>
        <taxon>Bacteria</taxon>
        <taxon>Pseudomonadati</taxon>
        <taxon>Bacteroidota</taxon>
        <taxon>Bacteroidia</taxon>
        <taxon>Bacteroidales</taxon>
        <taxon>Dysgonomonadaceae</taxon>
        <taxon>Dysgonomonas</taxon>
    </lineage>
</organism>
<name>A0A1M5C862_9BACT</name>
<accession>A0A1M5C862</accession>
<evidence type="ECO:0000313" key="3">
    <source>
        <dbReference type="Proteomes" id="UP000184480"/>
    </source>
</evidence>
<keyword evidence="3" id="KW-1185">Reference proteome</keyword>
<sequence length="299" mass="34670">MAKEIKITEYLLDLPKKEDSRGNLSFLEEGGQIPFKIARVYWIYDVPGGQKRGSHAFKNQHEIIIALSGSFDVTLNDGKENRQYHLNRSHKALYVPPKMWRCIDNFATNSVCLVISSGKYDESEYIRNFKSFKKYIKDDHEVSEIPQPDILIQHRELQYNNSKDCEIIDLPVIRNRAGNLTPIHNSVDIPFNVKRIFFVYDIPFGKKRGMHAHKHCHEFIVAASGSFDVEIDDGREKRVVNMNRPMQGIHILPGIWTKEFNYSSGAICLVLTSEVYTEEDYIRKYSDYKQLYGNNTSNL</sequence>
<proteinExistence type="predicted"/>
<dbReference type="CDD" id="cd20292">
    <property type="entry name" value="cupin_QdtA-like"/>
    <property type="match status" value="2"/>
</dbReference>
<dbReference type="Gene3D" id="2.60.120.10">
    <property type="entry name" value="Jelly Rolls"/>
    <property type="match status" value="2"/>
</dbReference>
<dbReference type="Pfam" id="PF05523">
    <property type="entry name" value="FdtA"/>
    <property type="match status" value="2"/>
</dbReference>
<feature type="domain" description="Sugar 3,4-ketoisomerase QdtA cupin" evidence="1">
    <location>
        <begin position="163"/>
        <end position="291"/>
    </location>
</feature>
<dbReference type="AlphaFoldDB" id="A0A1M5C862"/>
<dbReference type="InterPro" id="IPR014710">
    <property type="entry name" value="RmlC-like_jellyroll"/>
</dbReference>
<gene>
    <name evidence="2" type="ORF">SAMN05444362_10764</name>
</gene>
<protein>
    <submittedName>
        <fullName evidence="2">WxcM-like, C-terminal</fullName>
    </submittedName>
</protein>
<dbReference type="RefSeq" id="WP_070808580.1">
    <property type="nucleotide sequence ID" value="NZ_BBXL01000007.1"/>
</dbReference>
<reference evidence="3" key="1">
    <citation type="submission" date="2016-11" db="EMBL/GenBank/DDBJ databases">
        <authorList>
            <person name="Varghese N."/>
            <person name="Submissions S."/>
        </authorList>
    </citation>
    <scope>NUCLEOTIDE SEQUENCE [LARGE SCALE GENOMIC DNA]</scope>
    <source>
        <strain evidence="3">DSM 27370</strain>
    </source>
</reference>
<dbReference type="Proteomes" id="UP000184480">
    <property type="component" value="Unassembled WGS sequence"/>
</dbReference>